<organism evidence="1 2">
    <name type="scientific">Imbroritus primus</name>
    <dbReference type="NCBI Taxonomy" id="3058603"/>
    <lineage>
        <taxon>Bacteria</taxon>
        <taxon>Pseudomonadati</taxon>
        <taxon>Pseudomonadota</taxon>
        <taxon>Betaproteobacteria</taxon>
        <taxon>Burkholderiales</taxon>
        <taxon>Burkholderiaceae</taxon>
        <taxon>Imbroritus</taxon>
    </lineage>
</organism>
<evidence type="ECO:0000313" key="1">
    <source>
        <dbReference type="EMBL" id="TMS58129.1"/>
    </source>
</evidence>
<gene>
    <name evidence="1" type="primary">pilV</name>
    <name evidence="1" type="ORF">MW7_005050</name>
</gene>
<comment type="caution">
    <text evidence="1">The sequence shown here is derived from an EMBL/GenBank/DDBJ whole genome shotgun (WGS) entry which is preliminary data.</text>
</comment>
<sequence length="197" mass="21174">MHRCRVSHAHGFAMLEALVSVLVLTIGVLGIAGLLLTSYRFSQQSSYDTVAMHLATELADKMRANLPASQTPNPANNPYLFDTASMGANPTPVQNFYTTPCSDVTTVCAPLLARFDVDEWVRRARLSLPGARAVVCRDDVSWQAAGYSPWGCNPAAGAGTAPIVIKLGWVERPLLGQTRADVTDLATRPQLVIVALP</sequence>
<accession>A0ACD3SPN3</accession>
<name>A0ACD3SPN3_9BURK</name>
<keyword evidence="2" id="KW-1185">Reference proteome</keyword>
<dbReference type="Proteomes" id="UP000004277">
    <property type="component" value="Unassembled WGS sequence"/>
</dbReference>
<reference evidence="1" key="1">
    <citation type="submission" date="2019-05" db="EMBL/GenBank/DDBJ databases">
        <title>Revised genome assembly of Burkholderiaceae (previously Ralstonia) sp. PBA.</title>
        <authorList>
            <person name="Gan H.M."/>
        </authorList>
    </citation>
    <scope>NUCLEOTIDE SEQUENCE</scope>
    <source>
        <strain evidence="1">PBA</strain>
    </source>
</reference>
<protein>
    <submittedName>
        <fullName evidence="1">Type IV pilus modification protein PilV</fullName>
    </submittedName>
</protein>
<dbReference type="EMBL" id="AKCV02000015">
    <property type="protein sequence ID" value="TMS58129.1"/>
    <property type="molecule type" value="Genomic_DNA"/>
</dbReference>
<proteinExistence type="predicted"/>
<evidence type="ECO:0000313" key="2">
    <source>
        <dbReference type="Proteomes" id="UP000004277"/>
    </source>
</evidence>